<evidence type="ECO:0000259" key="3">
    <source>
        <dbReference type="Pfam" id="PF12697"/>
    </source>
</evidence>
<reference evidence="4 5" key="1">
    <citation type="submission" date="2016-10" db="EMBL/GenBank/DDBJ databases">
        <authorList>
            <person name="de Groot N.N."/>
        </authorList>
    </citation>
    <scope>NUCLEOTIDE SEQUENCE [LARGE SCALE GENOMIC DNA]</scope>
    <source>
        <strain evidence="4 5">DSM 19938</strain>
    </source>
</reference>
<proteinExistence type="predicted"/>
<dbReference type="EMBL" id="FNXY01000013">
    <property type="protein sequence ID" value="SEJ72787.1"/>
    <property type="molecule type" value="Genomic_DNA"/>
</dbReference>
<keyword evidence="5" id="KW-1185">Reference proteome</keyword>
<dbReference type="AlphaFoldDB" id="A0A1H7B951"/>
<evidence type="ECO:0000256" key="2">
    <source>
        <dbReference type="SAM" id="SignalP"/>
    </source>
</evidence>
<dbReference type="PANTHER" id="PTHR43798">
    <property type="entry name" value="MONOACYLGLYCEROL LIPASE"/>
    <property type="match status" value="1"/>
</dbReference>
<dbReference type="PANTHER" id="PTHR43798:SF33">
    <property type="entry name" value="HYDROLASE, PUTATIVE (AFU_ORTHOLOGUE AFUA_2G14860)-RELATED"/>
    <property type="match status" value="1"/>
</dbReference>
<feature type="region of interest" description="Disordered" evidence="1">
    <location>
        <begin position="167"/>
        <end position="195"/>
    </location>
</feature>
<dbReference type="STRING" id="408657.SAMN04487995_6145"/>
<protein>
    <submittedName>
        <fullName evidence="4">Pimeloyl-ACP methyl ester carboxylesterase</fullName>
    </submittedName>
</protein>
<feature type="signal peptide" evidence="2">
    <location>
        <begin position="1"/>
        <end position="26"/>
    </location>
</feature>
<evidence type="ECO:0000256" key="1">
    <source>
        <dbReference type="SAM" id="MobiDB-lite"/>
    </source>
</evidence>
<dbReference type="InterPro" id="IPR050266">
    <property type="entry name" value="AB_hydrolase_sf"/>
</dbReference>
<keyword evidence="2" id="KW-0732">Signal</keyword>
<gene>
    <name evidence="4" type="ORF">SAMN04487995_6145</name>
</gene>
<name>A0A1H7B951_9BACT</name>
<dbReference type="Gene3D" id="3.40.50.1820">
    <property type="entry name" value="alpha/beta hydrolase"/>
    <property type="match status" value="1"/>
</dbReference>
<dbReference type="GO" id="GO:0016020">
    <property type="term" value="C:membrane"/>
    <property type="evidence" value="ECO:0007669"/>
    <property type="project" value="TreeGrafter"/>
</dbReference>
<evidence type="ECO:0000313" key="4">
    <source>
        <dbReference type="EMBL" id="SEJ72787.1"/>
    </source>
</evidence>
<organism evidence="4 5">
    <name type="scientific">Dyadobacter koreensis</name>
    <dbReference type="NCBI Taxonomy" id="408657"/>
    <lineage>
        <taxon>Bacteria</taxon>
        <taxon>Pseudomonadati</taxon>
        <taxon>Bacteroidota</taxon>
        <taxon>Cytophagia</taxon>
        <taxon>Cytophagales</taxon>
        <taxon>Spirosomataceae</taxon>
        <taxon>Dyadobacter</taxon>
    </lineage>
</organism>
<evidence type="ECO:0000313" key="5">
    <source>
        <dbReference type="Proteomes" id="UP000199532"/>
    </source>
</evidence>
<dbReference type="Pfam" id="PF12697">
    <property type="entry name" value="Abhydrolase_6"/>
    <property type="match status" value="1"/>
</dbReference>
<dbReference type="InterPro" id="IPR029058">
    <property type="entry name" value="AB_hydrolase_fold"/>
</dbReference>
<feature type="compositionally biased region" description="Low complexity" evidence="1">
    <location>
        <begin position="167"/>
        <end position="183"/>
    </location>
</feature>
<dbReference type="RefSeq" id="WP_177197171.1">
    <property type="nucleotide sequence ID" value="NZ_FNXY01000013.1"/>
</dbReference>
<accession>A0A1H7B951</accession>
<dbReference type="InterPro" id="IPR000073">
    <property type="entry name" value="AB_hydrolase_1"/>
</dbReference>
<feature type="domain" description="AB hydrolase-1" evidence="3">
    <location>
        <begin position="65"/>
        <end position="304"/>
    </location>
</feature>
<feature type="chain" id="PRO_5011542177" evidence="2">
    <location>
        <begin position="27"/>
        <end position="320"/>
    </location>
</feature>
<dbReference type="SUPFAM" id="SSF53474">
    <property type="entry name" value="alpha/beta-Hydrolases"/>
    <property type="match status" value="1"/>
</dbReference>
<dbReference type="Proteomes" id="UP000199532">
    <property type="component" value="Unassembled WGS sequence"/>
</dbReference>
<sequence length="320" mass="35076">MNRTTIPQAKKYLATLILFFVLPALAVNAQSVKFPEGWTDGYAYVNGIRSHYYHAKPAPGKPVMIMVHGYTDIGLSWTTLTLKLQDAYDIYMIDARGHGLTDPPTATDNGETMIKDVVDFVKFMKFEKPILMGHSMGAATVMRVGAQYPDLAKAIIMLDPSVANRVSSPAPQAAGASAAPAGQTPVRRPNMFKSPDTLVAQNNTPFDEVVARGKRQNPLWDDVDIYYWAVSKKQYHGPYTPEQAQALTGTMSTADALAKIKVPSLILKADAKPEVRKANEEAARVMQNGKLVHIDGAGHNLHHDKLAKTVEVLNAFFKSL</sequence>